<reference evidence="1 2" key="1">
    <citation type="submission" date="2016-10" db="EMBL/GenBank/DDBJ databases">
        <authorList>
            <person name="de Groot N.N."/>
        </authorList>
    </citation>
    <scope>NUCLEOTIDE SEQUENCE [LARGE SCALE GENOMIC DNA]</scope>
    <source>
        <strain evidence="1 2">DSM 21228</strain>
    </source>
</reference>
<dbReference type="RefSeq" id="WP_281241308.1">
    <property type="nucleotide sequence ID" value="NZ_FNQP01000007.1"/>
</dbReference>
<dbReference type="AlphaFoldDB" id="A0A1H4ARX5"/>
<sequence length="41" mass="4737">MKIQRSPKILLFLLALTLPGGALLLLFPLVNRMKARIRRTY</sequence>
<dbReference type="Proteomes" id="UP000199397">
    <property type="component" value="Unassembled WGS sequence"/>
</dbReference>
<evidence type="ECO:0000313" key="1">
    <source>
        <dbReference type="EMBL" id="SEA38432.1"/>
    </source>
</evidence>
<dbReference type="EMBL" id="FNQP01000007">
    <property type="protein sequence ID" value="SEA38432.1"/>
    <property type="molecule type" value="Genomic_DNA"/>
</dbReference>
<protein>
    <submittedName>
        <fullName evidence="1">Uncharacterized protein</fullName>
    </submittedName>
</protein>
<accession>A0A1H4ARX5</accession>
<organism evidence="1 2">
    <name type="scientific">Thiothrix caldifontis</name>
    <dbReference type="NCBI Taxonomy" id="525918"/>
    <lineage>
        <taxon>Bacteria</taxon>
        <taxon>Pseudomonadati</taxon>
        <taxon>Pseudomonadota</taxon>
        <taxon>Gammaproteobacteria</taxon>
        <taxon>Thiotrichales</taxon>
        <taxon>Thiotrichaceae</taxon>
        <taxon>Thiothrix</taxon>
    </lineage>
</organism>
<gene>
    <name evidence="1" type="ORF">SAMN05660964_01459</name>
</gene>
<keyword evidence="2" id="KW-1185">Reference proteome</keyword>
<evidence type="ECO:0000313" key="2">
    <source>
        <dbReference type="Proteomes" id="UP000199397"/>
    </source>
</evidence>
<proteinExistence type="predicted"/>
<name>A0A1H4ARX5_9GAMM</name>
<dbReference type="STRING" id="525918.SAMN05660964_01459"/>